<sequence>MGTAARSCGQSCRWGDGGPPLERSREWGRVGTAAPCKRRQANPPRRQPPRRDPVQPTPAPTPGPGSADAPAGTRFSRVSATHPQPPEPHPPPDAPPSPARSPRA</sequence>
<evidence type="ECO:0000313" key="2">
    <source>
        <dbReference type="EMBL" id="AVH58491.1"/>
    </source>
</evidence>
<feature type="region of interest" description="Disordered" evidence="1">
    <location>
        <begin position="1"/>
        <end position="104"/>
    </location>
</feature>
<dbReference type="Proteomes" id="UP000238413">
    <property type="component" value="Chromosome"/>
</dbReference>
<feature type="compositionally biased region" description="Low complexity" evidence="1">
    <location>
        <begin position="64"/>
        <end position="73"/>
    </location>
</feature>
<accession>A0ABM6SUQ0</accession>
<dbReference type="EMBL" id="CP026652">
    <property type="protein sequence ID" value="AVH58491.1"/>
    <property type="molecule type" value="Genomic_DNA"/>
</dbReference>
<protein>
    <submittedName>
        <fullName evidence="2">Uncharacterized protein</fullName>
    </submittedName>
</protein>
<evidence type="ECO:0000313" key="3">
    <source>
        <dbReference type="Proteomes" id="UP000238413"/>
    </source>
</evidence>
<organism evidence="2 3">
    <name type="scientific">Streptomyces dengpaensis</name>
    <dbReference type="NCBI Taxonomy" id="2049881"/>
    <lineage>
        <taxon>Bacteria</taxon>
        <taxon>Bacillati</taxon>
        <taxon>Actinomycetota</taxon>
        <taxon>Actinomycetes</taxon>
        <taxon>Kitasatosporales</taxon>
        <taxon>Streptomycetaceae</taxon>
        <taxon>Streptomyces</taxon>
    </lineage>
</organism>
<keyword evidence="3" id="KW-1185">Reference proteome</keyword>
<name>A0ABM6SUQ0_9ACTN</name>
<reference evidence="2 3" key="1">
    <citation type="submission" date="2018-02" db="EMBL/GenBank/DDBJ databases">
        <title>Complete genome sequence of Streptomyces dengpaensis, the producer of angucyclines.</title>
        <authorList>
            <person name="Yumei L."/>
        </authorList>
    </citation>
    <scope>NUCLEOTIDE SEQUENCE [LARGE SCALE GENOMIC DNA]</scope>
    <source>
        <strain evidence="2 3">XZHG99</strain>
    </source>
</reference>
<evidence type="ECO:0000256" key="1">
    <source>
        <dbReference type="SAM" id="MobiDB-lite"/>
    </source>
</evidence>
<proteinExistence type="predicted"/>
<gene>
    <name evidence="2" type="ORF">C4B68_25005</name>
</gene>
<feature type="compositionally biased region" description="Pro residues" evidence="1">
    <location>
        <begin position="83"/>
        <end position="104"/>
    </location>
</feature>